<feature type="transmembrane region" description="Helical" evidence="7">
    <location>
        <begin position="238"/>
        <end position="259"/>
    </location>
</feature>
<comment type="caution">
    <text evidence="9">The sequence shown here is derived from an EMBL/GenBank/DDBJ whole genome shotgun (WGS) entry which is preliminary data.</text>
</comment>
<feature type="transmembrane region" description="Helical" evidence="7">
    <location>
        <begin position="308"/>
        <end position="328"/>
    </location>
</feature>
<gene>
    <name evidence="9" type="primary">hyfF</name>
    <name evidence="9" type="ORF">CARN4_1974</name>
</gene>
<dbReference type="InterPro" id="IPR001750">
    <property type="entry name" value="ND/Mrp_TM"/>
</dbReference>
<dbReference type="EMBL" id="CABO01000019">
    <property type="protein sequence ID" value="CBI01653.1"/>
    <property type="molecule type" value="Genomic_DNA"/>
</dbReference>
<keyword evidence="6 7" id="KW-0472">Membrane</keyword>
<accession>E6Q393</accession>
<feature type="transmembrane region" description="Helical" evidence="7">
    <location>
        <begin position="271"/>
        <end position="288"/>
    </location>
</feature>
<dbReference type="GO" id="GO:0016491">
    <property type="term" value="F:oxidoreductase activity"/>
    <property type="evidence" value="ECO:0007669"/>
    <property type="project" value="UniProtKB-KW"/>
</dbReference>
<reference evidence="9" key="1">
    <citation type="submission" date="2009-10" db="EMBL/GenBank/DDBJ databases">
        <title>Diversity of trophic interactions inside an arsenic-rich microbial ecosystem.</title>
        <authorList>
            <person name="Bertin P.N."/>
            <person name="Heinrich-Salmeron A."/>
            <person name="Pelletier E."/>
            <person name="Goulhen-Chollet F."/>
            <person name="Arsene-Ploetze F."/>
            <person name="Gallien S."/>
            <person name="Calteau A."/>
            <person name="Vallenet D."/>
            <person name="Casiot C."/>
            <person name="Chane-Woon-Ming B."/>
            <person name="Giloteaux L."/>
            <person name="Barakat M."/>
            <person name="Bonnefoy V."/>
            <person name="Bruneel O."/>
            <person name="Chandler M."/>
            <person name="Cleiss J."/>
            <person name="Duran R."/>
            <person name="Elbaz-Poulichet F."/>
            <person name="Fonknechten N."/>
            <person name="Lauga B."/>
            <person name="Mornico D."/>
            <person name="Ortet P."/>
            <person name="Schaeffer C."/>
            <person name="Siguier P."/>
            <person name="Alexander Thil Smith A."/>
            <person name="Van Dorsselaer A."/>
            <person name="Weissenbach J."/>
            <person name="Medigue C."/>
            <person name="Le Paslier D."/>
        </authorList>
    </citation>
    <scope>NUCLEOTIDE SEQUENCE</scope>
</reference>
<feature type="transmembrane region" description="Helical" evidence="7">
    <location>
        <begin position="61"/>
        <end position="78"/>
    </location>
</feature>
<feature type="transmembrane region" description="Helical" evidence="7">
    <location>
        <begin position="200"/>
        <end position="218"/>
    </location>
</feature>
<keyword evidence="3 7" id="KW-0812">Transmembrane</keyword>
<feature type="transmembrane region" description="Helical" evidence="7">
    <location>
        <begin position="122"/>
        <end position="140"/>
    </location>
</feature>
<feature type="transmembrane region" description="Helical" evidence="7">
    <location>
        <begin position="442"/>
        <end position="462"/>
    </location>
</feature>
<feature type="transmembrane region" description="Helical" evidence="7">
    <location>
        <begin position="401"/>
        <end position="422"/>
    </location>
</feature>
<evidence type="ECO:0000256" key="7">
    <source>
        <dbReference type="SAM" id="Phobius"/>
    </source>
</evidence>
<proteinExistence type="predicted"/>
<dbReference type="GO" id="GO:0005886">
    <property type="term" value="C:plasma membrane"/>
    <property type="evidence" value="ECO:0007669"/>
    <property type="project" value="UniProtKB-SubCell"/>
</dbReference>
<evidence type="ECO:0000256" key="2">
    <source>
        <dbReference type="ARBA" id="ARBA00022475"/>
    </source>
</evidence>
<feature type="transmembrane region" description="Helical" evidence="7">
    <location>
        <begin position="6"/>
        <end position="22"/>
    </location>
</feature>
<keyword evidence="2" id="KW-1003">Cell membrane</keyword>
<dbReference type="InterPro" id="IPR003918">
    <property type="entry name" value="NADH_UbQ_OxRdtase"/>
</dbReference>
<dbReference type="Pfam" id="PF00361">
    <property type="entry name" value="Proton_antipo_M"/>
    <property type="match status" value="1"/>
</dbReference>
<evidence type="ECO:0000256" key="1">
    <source>
        <dbReference type="ARBA" id="ARBA00004651"/>
    </source>
</evidence>
<sequence length="481" mass="50201">MSVLPAAVIAIPFTTALLSMLLPSRISRVLTGFAGAATAACIASMALAASKGEGGLDALSALFLLPVGIVYGAVGIYSTWYVRAESIGSDGDERYRREFLALTNAFACAEVVVPLLTNMAGLWVALEVTTILAALLVRLQGTDASLEAAWKYILIASCGLAIGLVGVVVLYAAGVGPLGSRYSPEWAQYMAIAGRLDPNAVRLAFLLALIGFGTKMGLAPMHTWLPDAHGAGPTPTSAMLSGILLSDALYVIVRFAAITNDAVGSGMTRKLFFIVGLLSLFVGAFFLLRQRDIKRMLAYSSIEHMGIVACGLAFGAPLAILGAFLHVVNHSAAKGLAFLSAGRIAARYQTREIENISGAVAVLPFSGTLFAFAGLALAGMPPFGIFRSELMILAGGFSGRSWPIAALVLALLLVAFAGIVRWVMGVTGGDAPKAMRRGERDIGAIGSMLLIFLVVLGLGLYVPEPLEHLLARAAFILGGRG</sequence>
<feature type="transmembrane region" description="Helical" evidence="7">
    <location>
        <begin position="29"/>
        <end position="49"/>
    </location>
</feature>
<evidence type="ECO:0000256" key="5">
    <source>
        <dbReference type="ARBA" id="ARBA00023002"/>
    </source>
</evidence>
<evidence type="ECO:0000256" key="4">
    <source>
        <dbReference type="ARBA" id="ARBA00022989"/>
    </source>
</evidence>
<evidence type="ECO:0000256" key="3">
    <source>
        <dbReference type="ARBA" id="ARBA00022692"/>
    </source>
</evidence>
<name>E6Q393_9ZZZZ</name>
<protein>
    <submittedName>
        <fullName evidence="9">Hydrogenase 4, membrane subunit</fullName>
    </submittedName>
</protein>
<evidence type="ECO:0000259" key="8">
    <source>
        <dbReference type="Pfam" id="PF00361"/>
    </source>
</evidence>
<dbReference type="PANTHER" id="PTHR42682:SF5">
    <property type="entry name" value="HYDROGENASE-4 COMPONENT F"/>
    <property type="match status" value="1"/>
</dbReference>
<dbReference type="GO" id="GO:0042773">
    <property type="term" value="P:ATP synthesis coupled electron transport"/>
    <property type="evidence" value="ECO:0007669"/>
    <property type="project" value="InterPro"/>
</dbReference>
<feature type="transmembrane region" description="Helical" evidence="7">
    <location>
        <begin position="152"/>
        <end position="173"/>
    </location>
</feature>
<dbReference type="GO" id="GO:0008137">
    <property type="term" value="F:NADH dehydrogenase (ubiquinone) activity"/>
    <property type="evidence" value="ECO:0007669"/>
    <property type="project" value="InterPro"/>
</dbReference>
<dbReference type="InterPro" id="IPR052175">
    <property type="entry name" value="ComplexI-like_HydComp"/>
</dbReference>
<dbReference type="PANTHER" id="PTHR42682">
    <property type="entry name" value="HYDROGENASE-4 COMPONENT F"/>
    <property type="match status" value="1"/>
</dbReference>
<feature type="transmembrane region" description="Helical" evidence="7">
    <location>
        <begin position="356"/>
        <end position="380"/>
    </location>
</feature>
<comment type="subcellular location">
    <subcellularLocation>
        <location evidence="1">Cell membrane</location>
        <topology evidence="1">Multi-pass membrane protein</topology>
    </subcellularLocation>
</comment>
<keyword evidence="4 7" id="KW-1133">Transmembrane helix</keyword>
<keyword evidence="5" id="KW-0560">Oxidoreductase</keyword>
<evidence type="ECO:0000256" key="6">
    <source>
        <dbReference type="ARBA" id="ARBA00023136"/>
    </source>
</evidence>
<organism evidence="9">
    <name type="scientific">mine drainage metagenome</name>
    <dbReference type="NCBI Taxonomy" id="410659"/>
    <lineage>
        <taxon>unclassified sequences</taxon>
        <taxon>metagenomes</taxon>
        <taxon>ecological metagenomes</taxon>
    </lineage>
</organism>
<evidence type="ECO:0000313" key="9">
    <source>
        <dbReference type="EMBL" id="CBI01653.1"/>
    </source>
</evidence>
<dbReference type="PRINTS" id="PR01437">
    <property type="entry name" value="NUOXDRDTASE4"/>
</dbReference>
<dbReference type="AlphaFoldDB" id="E6Q393"/>
<feature type="domain" description="NADH:quinone oxidoreductase/Mrp antiporter transmembrane" evidence="8">
    <location>
        <begin position="118"/>
        <end position="409"/>
    </location>
</feature>